<comment type="caution">
    <text evidence="1">The sequence shown here is derived from an EMBL/GenBank/DDBJ whole genome shotgun (WGS) entry which is preliminary data.</text>
</comment>
<sequence length="384" mass="45317">MRLPYGMVINFEDLWTPESQLKTWWYGAIRKNEQKDKCFILKLNGRFAYANEKLEFTPNINEDALALSKKLTNDSYRQLKWANRISLLASYWTNMAKTMNSLTPEEFEEEKEKLRKYIPDAIINNQNFFSELLKNINTMDYPNYSWFKPIKPRPAILFYLADKDKLCIHTAYAQYKNSPYPNRGDYDDLPEELKELYEEIYRLDKIRYHAELLKCSNAQYLNYLTEVISLGDVFKCPLANGLGENTRMRKKVSVFMQIKIENWISALMKKMEELFRKARWGNRKNSVLKLAVNECLTKFPKDPESPIVHYTMCGENLNENKPVLYIIEQSIFHQESWLEANENTEEPANFLSDPLFLPYMCVNLGHGIKAKLYEIEDALFDIGR</sequence>
<reference evidence="1" key="1">
    <citation type="submission" date="2021-09" db="EMBL/GenBank/DDBJ databases">
        <authorList>
            <consortium name="AG Swart"/>
            <person name="Singh M."/>
            <person name="Singh A."/>
            <person name="Seah K."/>
            <person name="Emmerich C."/>
        </authorList>
    </citation>
    <scope>NUCLEOTIDE SEQUENCE</scope>
    <source>
        <strain evidence="1">ATCC30299</strain>
    </source>
</reference>
<dbReference type="EMBL" id="CAJZBQ010000017">
    <property type="protein sequence ID" value="CAG9316887.1"/>
    <property type="molecule type" value="Genomic_DNA"/>
</dbReference>
<proteinExistence type="predicted"/>
<evidence type="ECO:0000313" key="1">
    <source>
        <dbReference type="EMBL" id="CAG9316887.1"/>
    </source>
</evidence>
<name>A0AAU9J552_9CILI</name>
<organism evidence="1 2">
    <name type="scientific">Blepharisma stoltei</name>
    <dbReference type="NCBI Taxonomy" id="1481888"/>
    <lineage>
        <taxon>Eukaryota</taxon>
        <taxon>Sar</taxon>
        <taxon>Alveolata</taxon>
        <taxon>Ciliophora</taxon>
        <taxon>Postciliodesmatophora</taxon>
        <taxon>Heterotrichea</taxon>
        <taxon>Heterotrichida</taxon>
        <taxon>Blepharismidae</taxon>
        <taxon>Blepharisma</taxon>
    </lineage>
</organism>
<keyword evidence="2" id="KW-1185">Reference proteome</keyword>
<evidence type="ECO:0000313" key="2">
    <source>
        <dbReference type="Proteomes" id="UP001162131"/>
    </source>
</evidence>
<protein>
    <submittedName>
        <fullName evidence="1">Uncharacterized protein</fullName>
    </submittedName>
</protein>
<accession>A0AAU9J552</accession>
<gene>
    <name evidence="1" type="ORF">BSTOLATCC_MIC17519</name>
</gene>
<dbReference type="AlphaFoldDB" id="A0AAU9J552"/>
<dbReference type="Proteomes" id="UP001162131">
    <property type="component" value="Unassembled WGS sequence"/>
</dbReference>